<dbReference type="Pfam" id="PF00538">
    <property type="entry name" value="Linker_histone"/>
    <property type="match status" value="1"/>
</dbReference>
<dbReference type="GO" id="GO:0006334">
    <property type="term" value="P:nucleosome assembly"/>
    <property type="evidence" value="ECO:0007669"/>
    <property type="project" value="InterPro"/>
</dbReference>
<dbReference type="FunFam" id="1.10.10.10:FF:001278">
    <property type="entry name" value="Predicted protein"/>
    <property type="match status" value="1"/>
</dbReference>
<dbReference type="AlphaFoldDB" id="A9U0A7"/>
<organism>
    <name type="scientific">Physcomitrium patens</name>
    <name type="common">Spreading-leaved earth moss</name>
    <name type="synonym">Physcomitrella patens</name>
    <dbReference type="NCBI Taxonomy" id="3218"/>
    <lineage>
        <taxon>Eukaryota</taxon>
        <taxon>Viridiplantae</taxon>
        <taxon>Streptophyta</taxon>
        <taxon>Embryophyta</taxon>
        <taxon>Bryophyta</taxon>
        <taxon>Bryophytina</taxon>
        <taxon>Bryopsida</taxon>
        <taxon>Funariidae</taxon>
        <taxon>Funariales</taxon>
        <taxon>Funariaceae</taxon>
        <taxon>Physcomitrium</taxon>
    </lineage>
</organism>
<sequence length="165" mass="18382">MKNTMATSASKSLIRDAMVHLKKRNGASFAQLRKHLESNYAAKLDANKRKLLSSALKSMVQSGSVEKKGAVYKLGVPTAQASKGPAEIAVPSRRRRRKSSKSLKVRHKRKGGSTDHAYLILVWLKRLPHCAEKSASDQKLAAAQRRWIRNGRICTDLLHCRIPTN</sequence>
<evidence type="ECO:0000256" key="1">
    <source>
        <dbReference type="SAM" id="MobiDB-lite"/>
    </source>
</evidence>
<dbReference type="GO" id="GO:0003677">
    <property type="term" value="F:DNA binding"/>
    <property type="evidence" value="ECO:0007669"/>
    <property type="project" value="InterPro"/>
</dbReference>
<gene>
    <name evidence="3" type="ORF">PHYPADRAFT_99811</name>
</gene>
<feature type="compositionally biased region" description="Basic residues" evidence="1">
    <location>
        <begin position="92"/>
        <end position="110"/>
    </location>
</feature>
<dbReference type="Gene3D" id="1.10.10.10">
    <property type="entry name" value="Winged helix-like DNA-binding domain superfamily/Winged helix DNA-binding domain"/>
    <property type="match status" value="1"/>
</dbReference>
<dbReference type="PROSITE" id="PS51504">
    <property type="entry name" value="H15"/>
    <property type="match status" value="1"/>
</dbReference>
<evidence type="ECO:0000259" key="2">
    <source>
        <dbReference type="PROSITE" id="PS51504"/>
    </source>
</evidence>
<dbReference type="SUPFAM" id="SSF46785">
    <property type="entry name" value="Winged helix' DNA-binding domain"/>
    <property type="match status" value="1"/>
</dbReference>
<dbReference type="InterPro" id="IPR036390">
    <property type="entry name" value="WH_DNA-bd_sf"/>
</dbReference>
<evidence type="ECO:0000313" key="3">
    <source>
        <dbReference type="EMBL" id="EDQ50893.1"/>
    </source>
</evidence>
<feature type="domain" description="H15" evidence="2">
    <location>
        <begin position="6"/>
        <end position="76"/>
    </location>
</feature>
<proteinExistence type="predicted"/>
<dbReference type="InterPro" id="IPR005818">
    <property type="entry name" value="Histone_H1/H5_H15"/>
</dbReference>
<name>A9U0A7_PHYPA</name>
<accession>A9U0A7</accession>
<reference evidence="3" key="1">
    <citation type="journal article" date="2008" name="Science">
        <title>The Physcomitrella genome reveals evolutionary insights into the conquest of land by plants.</title>
        <authorList>
            <person name="Rensing S."/>
            <person name="Lang D."/>
            <person name="Zimmer A."/>
            <person name="Terry A."/>
            <person name="Salamov A."/>
            <person name="Shapiro H."/>
            <person name="Nishiyama T."/>
            <person name="Perroud P.-F."/>
            <person name="Lindquist E."/>
            <person name="Kamisugi Y."/>
            <person name="Tanahashi T."/>
            <person name="Sakakibara K."/>
            <person name="Fujita T."/>
            <person name="Oishi K."/>
            <person name="Shin-I T."/>
            <person name="Kuroki Y."/>
            <person name="Toyoda A."/>
            <person name="Suzuki Y."/>
            <person name="Hashimoto A."/>
            <person name="Yamaguchi K."/>
            <person name="Sugano A."/>
            <person name="Kohara Y."/>
            <person name="Fujiyama A."/>
            <person name="Anterola A."/>
            <person name="Aoki S."/>
            <person name="Ashton N."/>
            <person name="Barbazuk W.B."/>
            <person name="Barker E."/>
            <person name="Bennetzen J."/>
            <person name="Bezanilla M."/>
            <person name="Blankenship R."/>
            <person name="Cho S.H."/>
            <person name="Dutcher S."/>
            <person name="Estelle M."/>
            <person name="Fawcett J.A."/>
            <person name="Gundlach H."/>
            <person name="Hanada K."/>
            <person name="Heyl A."/>
            <person name="Hicks K.A."/>
            <person name="Hugh J."/>
            <person name="Lohr M."/>
            <person name="Mayer K."/>
            <person name="Melkozernov A."/>
            <person name="Murata T."/>
            <person name="Nelson D."/>
            <person name="Pils B."/>
            <person name="Prigge M."/>
            <person name="Reiss B."/>
            <person name="Renner T."/>
            <person name="Rombauts S."/>
            <person name="Rushton P."/>
            <person name="Sanderfoot A."/>
            <person name="Schween G."/>
            <person name="Shiu S.-H."/>
            <person name="Stueber K."/>
            <person name="Theodoulou F.L."/>
            <person name="Tu H."/>
            <person name="Van de Peer Y."/>
            <person name="Verrier P.J."/>
            <person name="Waters E."/>
            <person name="Wood A."/>
            <person name="Yang L."/>
            <person name="Cove D."/>
            <person name="Cuming A."/>
            <person name="Hasebe M."/>
            <person name="Lucas S."/>
            <person name="Mishler D.B."/>
            <person name="Reski R."/>
            <person name="Grigoriev I."/>
            <person name="Quatrano R.S."/>
            <person name="Boore J.L."/>
        </authorList>
    </citation>
    <scope>NUCLEOTIDE SEQUENCE [LARGE SCALE GENOMIC DNA]</scope>
</reference>
<dbReference type="InterPro" id="IPR036388">
    <property type="entry name" value="WH-like_DNA-bd_sf"/>
</dbReference>
<dbReference type="EMBL" id="DS545284">
    <property type="protein sequence ID" value="EDQ50893.1"/>
    <property type="molecule type" value="Genomic_DNA"/>
</dbReference>
<feature type="region of interest" description="Disordered" evidence="1">
    <location>
        <begin position="83"/>
        <end position="110"/>
    </location>
</feature>
<dbReference type="SMART" id="SM00526">
    <property type="entry name" value="H15"/>
    <property type="match status" value="1"/>
</dbReference>
<protein>
    <submittedName>
        <fullName evidence="3">Predicted protein</fullName>
    </submittedName>
</protein>
<dbReference type="GO" id="GO:0000786">
    <property type="term" value="C:nucleosome"/>
    <property type="evidence" value="ECO:0007669"/>
    <property type="project" value="InterPro"/>
</dbReference>